<dbReference type="CDD" id="cd00088">
    <property type="entry name" value="HPT"/>
    <property type="match status" value="1"/>
</dbReference>
<dbReference type="Pfam" id="PF01627">
    <property type="entry name" value="Hpt"/>
    <property type="match status" value="1"/>
</dbReference>
<dbReference type="InterPro" id="IPR008207">
    <property type="entry name" value="Sig_transdc_His_kin_Hpt_dom"/>
</dbReference>
<dbReference type="InterPro" id="IPR001789">
    <property type="entry name" value="Sig_transdc_resp-reg_receiver"/>
</dbReference>
<dbReference type="SUPFAM" id="SSF47226">
    <property type="entry name" value="Histidine-containing phosphotransfer domain, HPT domain"/>
    <property type="match status" value="1"/>
</dbReference>
<keyword evidence="5" id="KW-0812">Transmembrane</keyword>
<comment type="subcellular location">
    <subcellularLocation>
        <location evidence="1">Cell membrane</location>
        <topology evidence="1">Multi-pass membrane protein</topology>
    </subcellularLocation>
</comment>
<dbReference type="AlphaFoldDB" id="A0A2U3KAN3"/>
<name>A0A2U3KAN3_9FIRM</name>
<comment type="function">
    <text evidence="11">May play the central regulatory role in sporulation. It may be an element of the effector pathway responsible for the activation of sporulation genes in response to nutritional stress. Spo0A may act in concert with spo0H (a sigma factor) to control the expression of some genes that are critical to the sporulation process.</text>
</comment>
<evidence type="ECO:0000256" key="10">
    <source>
        <dbReference type="ARBA" id="ARBA00023136"/>
    </source>
</evidence>
<dbReference type="PANTHER" id="PTHR45339">
    <property type="entry name" value="HYBRID SIGNAL TRANSDUCTION HISTIDINE KINASE J"/>
    <property type="match status" value="1"/>
</dbReference>
<evidence type="ECO:0000256" key="5">
    <source>
        <dbReference type="ARBA" id="ARBA00022692"/>
    </source>
</evidence>
<reference evidence="17" key="1">
    <citation type="submission" date="2018-02" db="EMBL/GenBank/DDBJ databases">
        <authorList>
            <person name="Hausmann B."/>
        </authorList>
    </citation>
    <scope>NUCLEOTIDE SEQUENCE [LARGE SCALE GENOMIC DNA]</scope>
    <source>
        <strain evidence="17">Peat soil MAG SbF1</strain>
    </source>
</reference>
<dbReference type="SUPFAM" id="SSF52172">
    <property type="entry name" value="CheY-like"/>
    <property type="match status" value="1"/>
</dbReference>
<keyword evidence="7" id="KW-0067">ATP-binding</keyword>
<evidence type="ECO:0000259" key="14">
    <source>
        <dbReference type="PROSITE" id="PS50110"/>
    </source>
</evidence>
<evidence type="ECO:0000256" key="3">
    <source>
        <dbReference type="ARBA" id="ARBA00022475"/>
    </source>
</evidence>
<feature type="domain" description="HPt" evidence="15">
    <location>
        <begin position="181"/>
        <end position="274"/>
    </location>
</feature>
<dbReference type="SMART" id="SM00448">
    <property type="entry name" value="REC"/>
    <property type="match status" value="1"/>
</dbReference>
<dbReference type="Proteomes" id="UP000238916">
    <property type="component" value="Unassembled WGS sequence"/>
</dbReference>
<keyword evidence="10" id="KW-0472">Membrane</keyword>
<dbReference type="Gene3D" id="1.20.120.160">
    <property type="entry name" value="HPT domain"/>
    <property type="match status" value="1"/>
</dbReference>
<proteinExistence type="predicted"/>
<dbReference type="Gene3D" id="3.40.50.2300">
    <property type="match status" value="1"/>
</dbReference>
<sequence>MVEKEFYQKTGYEIAGARVLLVEDNSFNQQVALEILESAGLVVEIANNGKEAVETIAKANYEVVLMDVQMPVMGGYEATRLLRADEKYADLPIIAMTAHAMQGARDECLAAGMNDYVSKPIDQKQLFSVLIQWIKPGNRDDSVAAKVVQLKQPNTPDPENWLPDNLPGLDIESGLKWINGNKQLYRQLLINFAKSYVSITEEIEDLIEKDDLQAAEHAAHTIKGIAGNISAYEIQLAAQEIETALSKKDSRVYDKLLIVLGQVLRPVMKAINSLGQVKEEKQPAEDKPVDPVQIGPILAEMYQMLRKGDPDAEQCLTNLKEIIRGSMFVKDLEEIETYVGNYDFDLAILPLQKIACGLNISLKELIYE</sequence>
<dbReference type="CDD" id="cd17546">
    <property type="entry name" value="REC_hyHK_CKI1_RcsC-like"/>
    <property type="match status" value="1"/>
</dbReference>
<evidence type="ECO:0000259" key="15">
    <source>
        <dbReference type="PROSITE" id="PS50894"/>
    </source>
</evidence>
<dbReference type="Pfam" id="PF00072">
    <property type="entry name" value="Response_reg"/>
    <property type="match status" value="1"/>
</dbReference>
<evidence type="ECO:0000256" key="11">
    <source>
        <dbReference type="ARBA" id="ARBA00024867"/>
    </source>
</evidence>
<dbReference type="EMBL" id="OMOF01000075">
    <property type="protein sequence ID" value="SPF36706.1"/>
    <property type="molecule type" value="Genomic_DNA"/>
</dbReference>
<dbReference type="PROSITE" id="PS50110">
    <property type="entry name" value="RESPONSE_REGULATORY"/>
    <property type="match status" value="1"/>
</dbReference>
<evidence type="ECO:0000313" key="17">
    <source>
        <dbReference type="Proteomes" id="UP000238916"/>
    </source>
</evidence>
<keyword evidence="8" id="KW-1133">Transmembrane helix</keyword>
<evidence type="ECO:0000256" key="12">
    <source>
        <dbReference type="PROSITE-ProRule" id="PRU00110"/>
    </source>
</evidence>
<gene>
    <name evidence="16" type="ORF">SBF1_1660011</name>
</gene>
<evidence type="ECO:0000256" key="2">
    <source>
        <dbReference type="ARBA" id="ARBA00018672"/>
    </source>
</evidence>
<evidence type="ECO:0000256" key="6">
    <source>
        <dbReference type="ARBA" id="ARBA00022741"/>
    </source>
</evidence>
<feature type="modified residue" description="Phosphohistidine" evidence="12">
    <location>
        <position position="220"/>
    </location>
</feature>
<dbReference type="GO" id="GO:0005524">
    <property type="term" value="F:ATP binding"/>
    <property type="evidence" value="ECO:0007669"/>
    <property type="project" value="UniProtKB-KW"/>
</dbReference>
<keyword evidence="3" id="KW-1003">Cell membrane</keyword>
<keyword evidence="9" id="KW-0902">Two-component regulatory system</keyword>
<dbReference type="GO" id="GO:0000160">
    <property type="term" value="P:phosphorelay signal transduction system"/>
    <property type="evidence" value="ECO:0007669"/>
    <property type="project" value="UniProtKB-KW"/>
</dbReference>
<dbReference type="PANTHER" id="PTHR45339:SF1">
    <property type="entry name" value="HYBRID SIGNAL TRANSDUCTION HISTIDINE KINASE J"/>
    <property type="match status" value="1"/>
</dbReference>
<protein>
    <recommendedName>
        <fullName evidence="2">Stage 0 sporulation protein A homolog</fullName>
    </recommendedName>
</protein>
<dbReference type="InterPro" id="IPR011006">
    <property type="entry name" value="CheY-like_superfamily"/>
</dbReference>
<evidence type="ECO:0000256" key="8">
    <source>
        <dbReference type="ARBA" id="ARBA00022989"/>
    </source>
</evidence>
<feature type="domain" description="Response regulatory" evidence="14">
    <location>
        <begin position="18"/>
        <end position="134"/>
    </location>
</feature>
<dbReference type="PROSITE" id="PS50894">
    <property type="entry name" value="HPT"/>
    <property type="match status" value="1"/>
</dbReference>
<evidence type="ECO:0000256" key="1">
    <source>
        <dbReference type="ARBA" id="ARBA00004651"/>
    </source>
</evidence>
<keyword evidence="4 13" id="KW-0597">Phosphoprotein</keyword>
<evidence type="ECO:0000256" key="9">
    <source>
        <dbReference type="ARBA" id="ARBA00023012"/>
    </source>
</evidence>
<keyword evidence="6" id="KW-0547">Nucleotide-binding</keyword>
<dbReference type="OrthoDB" id="254537at2"/>
<evidence type="ECO:0000256" key="4">
    <source>
        <dbReference type="ARBA" id="ARBA00022553"/>
    </source>
</evidence>
<evidence type="ECO:0000256" key="13">
    <source>
        <dbReference type="PROSITE-ProRule" id="PRU00169"/>
    </source>
</evidence>
<feature type="modified residue" description="4-aspartylphosphate" evidence="13">
    <location>
        <position position="67"/>
    </location>
</feature>
<dbReference type="InterPro" id="IPR036641">
    <property type="entry name" value="HPT_dom_sf"/>
</dbReference>
<dbReference type="GO" id="GO:0005886">
    <property type="term" value="C:plasma membrane"/>
    <property type="evidence" value="ECO:0007669"/>
    <property type="project" value="UniProtKB-SubCell"/>
</dbReference>
<organism evidence="16 17">
    <name type="scientific">Candidatus Desulfosporosinus infrequens</name>
    <dbReference type="NCBI Taxonomy" id="2043169"/>
    <lineage>
        <taxon>Bacteria</taxon>
        <taxon>Bacillati</taxon>
        <taxon>Bacillota</taxon>
        <taxon>Clostridia</taxon>
        <taxon>Eubacteriales</taxon>
        <taxon>Desulfitobacteriaceae</taxon>
        <taxon>Desulfosporosinus</taxon>
    </lineage>
</organism>
<accession>A0A2U3KAN3</accession>
<evidence type="ECO:0000256" key="7">
    <source>
        <dbReference type="ARBA" id="ARBA00022840"/>
    </source>
</evidence>
<evidence type="ECO:0000313" key="16">
    <source>
        <dbReference type="EMBL" id="SPF36706.1"/>
    </source>
</evidence>